<gene>
    <name evidence="2" type="ORF">FB567DRAFT_534158</name>
</gene>
<keyword evidence="1" id="KW-0732">Signal</keyword>
<evidence type="ECO:0000313" key="3">
    <source>
        <dbReference type="Proteomes" id="UP000813461"/>
    </source>
</evidence>
<comment type="caution">
    <text evidence="2">The sequence shown here is derived from an EMBL/GenBank/DDBJ whole genome shotgun (WGS) entry which is preliminary data.</text>
</comment>
<feature type="chain" id="PRO_5035476927" description="Secreted protein" evidence="1">
    <location>
        <begin position="16"/>
        <end position="91"/>
    </location>
</feature>
<dbReference type="Proteomes" id="UP000813461">
    <property type="component" value="Unassembled WGS sequence"/>
</dbReference>
<dbReference type="AlphaFoldDB" id="A0A8K0R139"/>
<evidence type="ECO:0000313" key="2">
    <source>
        <dbReference type="EMBL" id="KAH7078540.1"/>
    </source>
</evidence>
<keyword evidence="3" id="KW-1185">Reference proteome</keyword>
<sequence length="91" mass="9861">MLLIRSLLMISSTTSWHILALHLCTDSGADCLSEKARMRNASTGDLVWSLAVPPGFYGQLLFANSSVRCASAWCEMAVVLDMDAPDGVAHY</sequence>
<organism evidence="2 3">
    <name type="scientific">Paraphoma chrysanthemicola</name>
    <dbReference type="NCBI Taxonomy" id="798071"/>
    <lineage>
        <taxon>Eukaryota</taxon>
        <taxon>Fungi</taxon>
        <taxon>Dikarya</taxon>
        <taxon>Ascomycota</taxon>
        <taxon>Pezizomycotina</taxon>
        <taxon>Dothideomycetes</taxon>
        <taxon>Pleosporomycetidae</taxon>
        <taxon>Pleosporales</taxon>
        <taxon>Pleosporineae</taxon>
        <taxon>Phaeosphaeriaceae</taxon>
        <taxon>Paraphoma</taxon>
    </lineage>
</organism>
<name>A0A8K0R139_9PLEO</name>
<evidence type="ECO:0008006" key="4">
    <source>
        <dbReference type="Google" id="ProtNLM"/>
    </source>
</evidence>
<dbReference type="EMBL" id="JAGMVJ010000017">
    <property type="protein sequence ID" value="KAH7078540.1"/>
    <property type="molecule type" value="Genomic_DNA"/>
</dbReference>
<proteinExistence type="predicted"/>
<protein>
    <recommendedName>
        <fullName evidence="4">Secreted protein</fullName>
    </recommendedName>
</protein>
<dbReference type="OrthoDB" id="3809322at2759"/>
<reference evidence="2" key="1">
    <citation type="journal article" date="2021" name="Nat. Commun.">
        <title>Genetic determinants of endophytism in the Arabidopsis root mycobiome.</title>
        <authorList>
            <person name="Mesny F."/>
            <person name="Miyauchi S."/>
            <person name="Thiergart T."/>
            <person name="Pickel B."/>
            <person name="Atanasova L."/>
            <person name="Karlsson M."/>
            <person name="Huettel B."/>
            <person name="Barry K.W."/>
            <person name="Haridas S."/>
            <person name="Chen C."/>
            <person name="Bauer D."/>
            <person name="Andreopoulos W."/>
            <person name="Pangilinan J."/>
            <person name="LaButti K."/>
            <person name="Riley R."/>
            <person name="Lipzen A."/>
            <person name="Clum A."/>
            <person name="Drula E."/>
            <person name="Henrissat B."/>
            <person name="Kohler A."/>
            <person name="Grigoriev I.V."/>
            <person name="Martin F.M."/>
            <person name="Hacquard S."/>
        </authorList>
    </citation>
    <scope>NUCLEOTIDE SEQUENCE</scope>
    <source>
        <strain evidence="2">MPI-SDFR-AT-0120</strain>
    </source>
</reference>
<feature type="signal peptide" evidence="1">
    <location>
        <begin position="1"/>
        <end position="15"/>
    </location>
</feature>
<evidence type="ECO:0000256" key="1">
    <source>
        <dbReference type="SAM" id="SignalP"/>
    </source>
</evidence>
<accession>A0A8K0R139</accession>